<comment type="caution">
    <text evidence="3">The sequence shown here is derived from an EMBL/GenBank/DDBJ whole genome shotgun (WGS) entry which is preliminary data.</text>
</comment>
<feature type="transmembrane region" description="Helical" evidence="1">
    <location>
        <begin position="526"/>
        <end position="545"/>
    </location>
</feature>
<dbReference type="RefSeq" id="WP_023544252.1">
    <property type="nucleotide sequence ID" value="NZ_CM002285.1"/>
</dbReference>
<gene>
    <name evidence="3" type="ORF">M878_01075</name>
</gene>
<feature type="transmembrane region" description="Helical" evidence="1">
    <location>
        <begin position="565"/>
        <end position="587"/>
    </location>
</feature>
<dbReference type="PATRIC" id="fig|1352936.5.peg.255"/>
<accession>V6L686</accession>
<sequence length="869" mass="95361">MARQTGSDDGPHITNTAVDCTAEYLIQIGILQGDLNLTLRVEPTPPDDDAPLAAAERRLARSLLYRWRAEADAWDMTDPEPLPVRWTPSRRVASAGEHVPAGSGTDTIAGTFLGLPPRRRLVVLGTAGSGKTVLSVLLTLELLARRLTLGEDGVPVPLVLSLESWDTRRQSLTEWLVDRLRQDHPGLPPVDGVHPARRLVLERRVLPVLDGLDELPEHRRAEVLDALNAGLGGEGDAVLVSRTDEYARLDQEGKGLRHATVIESLPLRPEEVANYLRRARPPARAAAWARLLETLQKEPSAPVARALSSPLMVWLVRRSYERHPAGPRELADRERFPTRAAVEAHLLDRIVPAAFPQLPANPGRLHPPRTWDAERAGAWLSYLALLLSRREESELAWWRLHTAPLPRLLALPALLATGIMLSFVIKAGMSGYAEASPLGDISVTYAVTGGVVFAAVARSVTASWFGQRLAEPRRSANPLLFIQALRSLDRHARVGPQVRLAALTGGPVLVVLLLALYVFVVRDPVLVWFSVGGVLPVLLMIVYAAPADTVDAATPDELLRGEQSALITTLTLVAPLIGAGAGAFFWLNGGSGGWEAAVGSWAGASAMLVLLSPWSRWTLARCSLAATGRAPWPLMTFLRDARAAGLLQVSGGTYRFRNRRLQEHLAGQRAQDRGTAASSPEPAALPALADSRQFTVERTADHYRLRGRSRRLPLAHWAALGTLMGVFVVRFSVSGQWQDPVTWLVLLIWPFIGALITVAGFLLPRRRLELELTRDGVTSVIGRRRRSYEWRHVEEITVRRAIIRGRDARFYALQVRLLADAPRPPRRYRMGEGWFFVLPLGLSSRVDPQLATALADFAGSRWTSSSGGR</sequence>
<dbReference type="Gene3D" id="3.40.50.300">
    <property type="entry name" value="P-loop containing nucleotide triphosphate hydrolases"/>
    <property type="match status" value="1"/>
</dbReference>
<feature type="domain" description="NACHT" evidence="2">
    <location>
        <begin position="119"/>
        <end position="227"/>
    </location>
</feature>
<dbReference type="Pfam" id="PF05729">
    <property type="entry name" value="NACHT"/>
    <property type="match status" value="1"/>
</dbReference>
<feature type="transmembrane region" description="Helical" evidence="1">
    <location>
        <begin position="408"/>
        <end position="425"/>
    </location>
</feature>
<evidence type="ECO:0000313" key="3">
    <source>
        <dbReference type="EMBL" id="EST36719.1"/>
    </source>
</evidence>
<name>V6L686_STRRC</name>
<dbReference type="EMBL" id="AWQX01000006">
    <property type="protein sequence ID" value="EST36719.1"/>
    <property type="molecule type" value="Genomic_DNA"/>
</dbReference>
<keyword evidence="4" id="KW-1185">Reference proteome</keyword>
<dbReference type="HOGENOM" id="CLU_321032_0_0_11"/>
<keyword evidence="1" id="KW-1133">Transmembrane helix</keyword>
<dbReference type="PROSITE" id="PS50837">
    <property type="entry name" value="NACHT"/>
    <property type="match status" value="1"/>
</dbReference>
<dbReference type="AlphaFoldDB" id="V6L686"/>
<organism evidence="3 4">
    <name type="scientific">Streptomyces roseochromogenus subsp. oscitans DS 12.976</name>
    <dbReference type="NCBI Taxonomy" id="1352936"/>
    <lineage>
        <taxon>Bacteria</taxon>
        <taxon>Bacillati</taxon>
        <taxon>Actinomycetota</taxon>
        <taxon>Actinomycetes</taxon>
        <taxon>Kitasatosporales</taxon>
        <taxon>Streptomycetaceae</taxon>
        <taxon>Streptomyces</taxon>
    </lineage>
</organism>
<dbReference type="OrthoDB" id="419058at2"/>
<dbReference type="InterPro" id="IPR027417">
    <property type="entry name" value="P-loop_NTPase"/>
</dbReference>
<evidence type="ECO:0000313" key="4">
    <source>
        <dbReference type="Proteomes" id="UP000017984"/>
    </source>
</evidence>
<dbReference type="InterPro" id="IPR007111">
    <property type="entry name" value="NACHT_NTPase"/>
</dbReference>
<evidence type="ECO:0000259" key="2">
    <source>
        <dbReference type="PROSITE" id="PS50837"/>
    </source>
</evidence>
<feature type="transmembrane region" description="Helical" evidence="1">
    <location>
        <begin position="714"/>
        <end position="731"/>
    </location>
</feature>
<keyword evidence="1" id="KW-0812">Transmembrane</keyword>
<protein>
    <recommendedName>
        <fullName evidence="2">NACHT domain-containing protein</fullName>
    </recommendedName>
</protein>
<feature type="transmembrane region" description="Helical" evidence="1">
    <location>
        <begin position="445"/>
        <end position="465"/>
    </location>
</feature>
<feature type="transmembrane region" description="Helical" evidence="1">
    <location>
        <begin position="743"/>
        <end position="764"/>
    </location>
</feature>
<dbReference type="STRING" id="1352936.M878_01075"/>
<evidence type="ECO:0000256" key="1">
    <source>
        <dbReference type="SAM" id="Phobius"/>
    </source>
</evidence>
<proteinExistence type="predicted"/>
<dbReference type="Proteomes" id="UP000017984">
    <property type="component" value="Chromosome"/>
</dbReference>
<feature type="transmembrane region" description="Helical" evidence="1">
    <location>
        <begin position="500"/>
        <end position="520"/>
    </location>
</feature>
<keyword evidence="1" id="KW-0472">Membrane</keyword>
<reference evidence="3 4" key="1">
    <citation type="journal article" date="2014" name="Genome Announc.">
        <title>Draft Genome Sequence of Streptomyces roseochromogenes subsp. oscitans DS 12.976, Producer of the Aminocoumarin Antibiotic Clorobiocin.</title>
        <authorList>
            <person name="Ruckert C."/>
            <person name="Kalinowski J."/>
            <person name="Heide L."/>
            <person name="Apel A.K."/>
        </authorList>
    </citation>
    <scope>NUCLEOTIDE SEQUENCE [LARGE SCALE GENOMIC DNA]</scope>
    <source>
        <strain evidence="3 4">DS 12.976</strain>
    </source>
</reference>